<evidence type="ECO:0000313" key="5">
    <source>
        <dbReference type="EMBL" id="QHU18795.1"/>
    </source>
</evidence>
<dbReference type="Pfam" id="PF00852">
    <property type="entry name" value="Glyco_transf_10"/>
    <property type="match status" value="1"/>
</dbReference>
<evidence type="ECO:0000256" key="1">
    <source>
        <dbReference type="ARBA" id="ARBA00008919"/>
    </source>
</evidence>
<dbReference type="InterPro" id="IPR001503">
    <property type="entry name" value="Glyco_trans_10"/>
</dbReference>
<evidence type="ECO:0000256" key="2">
    <source>
        <dbReference type="ARBA" id="ARBA00022676"/>
    </source>
</evidence>
<dbReference type="Gene3D" id="3.40.50.11660">
    <property type="entry name" value="Glycosyl transferase family 10, C-terminal domain"/>
    <property type="match status" value="1"/>
</dbReference>
<dbReference type="EMBL" id="MN740938">
    <property type="protein sequence ID" value="QHU18795.1"/>
    <property type="molecule type" value="Genomic_DNA"/>
</dbReference>
<dbReference type="InterPro" id="IPR055270">
    <property type="entry name" value="Glyco_tran_10_C"/>
</dbReference>
<dbReference type="SUPFAM" id="SSF53756">
    <property type="entry name" value="UDP-Glycosyltransferase/glycogen phosphorylase"/>
    <property type="match status" value="1"/>
</dbReference>
<comment type="similarity">
    <text evidence="1">Belongs to the glycosyltransferase 10 family.</text>
</comment>
<reference evidence="5" key="1">
    <citation type="journal article" date="2020" name="Nature">
        <title>Giant virus diversity and host interactions through global metagenomics.</title>
        <authorList>
            <person name="Schulz F."/>
            <person name="Roux S."/>
            <person name="Paez-Espino D."/>
            <person name="Jungbluth S."/>
            <person name="Walsh D.A."/>
            <person name="Denef V.J."/>
            <person name="McMahon K.D."/>
            <person name="Konstantinidis K.T."/>
            <person name="Eloe-Fadrosh E.A."/>
            <person name="Kyrpides N.C."/>
            <person name="Woyke T."/>
        </authorList>
    </citation>
    <scope>NUCLEOTIDE SEQUENCE</scope>
    <source>
        <strain evidence="5">GVMAG-S-3300013006-158</strain>
    </source>
</reference>
<proteinExistence type="inferred from homology"/>
<dbReference type="InterPro" id="IPR038577">
    <property type="entry name" value="GT10-like_C_sf"/>
</dbReference>
<evidence type="ECO:0000256" key="3">
    <source>
        <dbReference type="ARBA" id="ARBA00022679"/>
    </source>
</evidence>
<keyword evidence="3" id="KW-0808">Transferase</keyword>
<name>A0A6C0KLD3_9ZZZZ</name>
<dbReference type="GO" id="GO:0016020">
    <property type="term" value="C:membrane"/>
    <property type="evidence" value="ECO:0007669"/>
    <property type="project" value="InterPro"/>
</dbReference>
<sequence>MKVCFHHFWPGFVEGTNPNSVGFFIELFQKVFDCEIQISHDWTEADILCENACSLESSWIDKKNWRHSIAVTGESVVSFGVFSDHYHRFSCFLSGLEPSIPLKRVKFPLFLSYVFCNKNKSFEPVSSVPSNMVCAVITNPKGRVRNRFLDRLEQHMPVSYGGSFRNNIGPIGGDHNSDELIHYMKSFKFVVTMENNEEPYYITEKIVNGLFAGTIPVYWGSPRIHEYIHEDRILHLKGDTEESFLQIDRVIQQMIHMTDEDYMKRVQSPIFIKDTMTELIQDMKQLLQCK</sequence>
<dbReference type="PANTHER" id="PTHR11929">
    <property type="entry name" value="ALPHA- 1,3 -FUCOSYLTRANSFERASE"/>
    <property type="match status" value="1"/>
</dbReference>
<evidence type="ECO:0000259" key="4">
    <source>
        <dbReference type="Pfam" id="PF00852"/>
    </source>
</evidence>
<organism evidence="5">
    <name type="scientific">viral metagenome</name>
    <dbReference type="NCBI Taxonomy" id="1070528"/>
    <lineage>
        <taxon>unclassified sequences</taxon>
        <taxon>metagenomes</taxon>
        <taxon>organismal metagenomes</taxon>
    </lineage>
</organism>
<dbReference type="AlphaFoldDB" id="A0A6C0KLD3"/>
<keyword evidence="2" id="KW-0328">Glycosyltransferase</keyword>
<dbReference type="PANTHER" id="PTHR11929:SF194">
    <property type="entry name" value="ALPHA-(1,3)-FUCOSYLTRANSFERASE 10"/>
    <property type="match status" value="1"/>
</dbReference>
<accession>A0A6C0KLD3</accession>
<dbReference type="GO" id="GO:0008417">
    <property type="term" value="F:fucosyltransferase activity"/>
    <property type="evidence" value="ECO:0007669"/>
    <property type="project" value="InterPro"/>
</dbReference>
<protein>
    <recommendedName>
        <fullName evidence="4">Fucosyltransferase C-terminal domain-containing protein</fullName>
    </recommendedName>
</protein>
<feature type="domain" description="Fucosyltransferase C-terminal" evidence="4">
    <location>
        <begin position="131"/>
        <end position="224"/>
    </location>
</feature>